<dbReference type="EMBL" id="VAUP01000041">
    <property type="protein sequence ID" value="TLX40960.1"/>
    <property type="molecule type" value="Genomic_DNA"/>
</dbReference>
<evidence type="ECO:0000313" key="2">
    <source>
        <dbReference type="EMBL" id="TLX40960.1"/>
    </source>
</evidence>
<dbReference type="EC" id="3.1.-.-" evidence="2"/>
<keyword evidence="2" id="KW-0540">Nuclease</keyword>
<dbReference type="GO" id="GO:0016874">
    <property type="term" value="F:ligase activity"/>
    <property type="evidence" value="ECO:0007669"/>
    <property type="project" value="UniProtKB-KW"/>
</dbReference>
<dbReference type="InterPro" id="IPR024173">
    <property type="entry name" value="Pesterase_MJ0037-like"/>
</dbReference>
<dbReference type="InterPro" id="IPR029052">
    <property type="entry name" value="Metallo-depent_PP-like"/>
</dbReference>
<dbReference type="Pfam" id="PF00149">
    <property type="entry name" value="Metallophos"/>
    <property type="match status" value="1"/>
</dbReference>
<feature type="domain" description="Calcineurin-like phosphoesterase" evidence="1">
    <location>
        <begin position="36"/>
        <end position="133"/>
    </location>
</feature>
<evidence type="ECO:0000259" key="1">
    <source>
        <dbReference type="Pfam" id="PF00149"/>
    </source>
</evidence>
<accession>A0A6C1K9Z7</accession>
<keyword evidence="2" id="KW-0436">Ligase</keyword>
<dbReference type="GO" id="GO:0016787">
    <property type="term" value="F:hydrolase activity"/>
    <property type="evidence" value="ECO:0007669"/>
    <property type="project" value="UniProtKB-KW"/>
</dbReference>
<dbReference type="Proteomes" id="UP000305131">
    <property type="component" value="Unassembled WGS sequence"/>
</dbReference>
<evidence type="ECO:0000313" key="3">
    <source>
        <dbReference type="Proteomes" id="UP000305131"/>
    </source>
</evidence>
<dbReference type="InterPro" id="IPR004843">
    <property type="entry name" value="Calcineurin-like_PHP"/>
</dbReference>
<organism evidence="2 3">
    <name type="scientific">Xanthobacter autotrophicus</name>
    <dbReference type="NCBI Taxonomy" id="280"/>
    <lineage>
        <taxon>Bacteria</taxon>
        <taxon>Pseudomonadati</taxon>
        <taxon>Pseudomonadota</taxon>
        <taxon>Alphaproteobacteria</taxon>
        <taxon>Hyphomicrobiales</taxon>
        <taxon>Xanthobacteraceae</taxon>
        <taxon>Xanthobacter</taxon>
    </lineage>
</organism>
<dbReference type="OrthoDB" id="9795838at2"/>
<comment type="caution">
    <text evidence="2">The sequence shown here is derived from an EMBL/GenBank/DDBJ whole genome shotgun (WGS) entry which is preliminary data.</text>
</comment>
<dbReference type="SUPFAM" id="SSF56300">
    <property type="entry name" value="Metallo-dependent phosphatases"/>
    <property type="match status" value="1"/>
</dbReference>
<keyword evidence="2" id="KW-0378">Hydrolase</keyword>
<dbReference type="PANTHER" id="PTHR39323">
    <property type="entry name" value="BLR1149 PROTEIN"/>
    <property type="match status" value="1"/>
</dbReference>
<protein>
    <submittedName>
        <fullName evidence="2">Ligase-associated DNA damage response endonuclease PdeM</fullName>
        <ecNumber evidence="2">3.1.-.-</ecNumber>
    </submittedName>
</protein>
<dbReference type="InterPro" id="IPR026336">
    <property type="entry name" value="PdeM-like"/>
</dbReference>
<dbReference type="AlphaFoldDB" id="A0A6C1K9Z7"/>
<reference evidence="2 3" key="1">
    <citation type="submission" date="2019-05" db="EMBL/GenBank/DDBJ databases">
        <authorList>
            <person name="Zhou X."/>
        </authorList>
    </citation>
    <scope>NUCLEOTIDE SEQUENCE [LARGE SCALE GENOMIC DNA]</scope>
    <source>
        <strain evidence="2 3">DSM 432</strain>
    </source>
</reference>
<dbReference type="Gene3D" id="3.60.21.10">
    <property type="match status" value="1"/>
</dbReference>
<name>A0A6C1K9Z7_XANAU</name>
<proteinExistence type="predicted"/>
<dbReference type="GeneID" id="95775973"/>
<sequence length="235" mass="25131">MLARAESVVSPLATIILAGAELVLDPSGALLWPDERLMVVADLHLEKGSAFARRGQMLPPYDSIDTLKRLGAAIAVHQPRLVIALGDSLHDRWAVERMADPVREEIRRIQAGRTFVWIAGNHDPMPTDLGGEGTAALTHGPLLFRHEPSEGPAPGEVCGHLHPAARIALRGRGVRRRCFVTDGSRMVLPAFGAYAGGLSVRDPAIAGLFPPHGFTAHLLGDGRTFEMPASACIGD</sequence>
<dbReference type="NCBIfam" id="TIGR04123">
    <property type="entry name" value="P_estr_lig_assc"/>
    <property type="match status" value="1"/>
</dbReference>
<dbReference type="GO" id="GO:0004519">
    <property type="term" value="F:endonuclease activity"/>
    <property type="evidence" value="ECO:0007669"/>
    <property type="project" value="UniProtKB-KW"/>
</dbReference>
<keyword evidence="2" id="KW-0255">Endonuclease</keyword>
<gene>
    <name evidence="2" type="primary">pdeM</name>
    <name evidence="2" type="ORF">FBQ73_21190</name>
</gene>
<dbReference type="RefSeq" id="WP_138401469.1">
    <property type="nucleotide sequence ID" value="NZ_JBAFVI010000007.1"/>
</dbReference>
<dbReference type="PIRSF" id="PIRSF000887">
    <property type="entry name" value="Pesterase_MJ0037"/>
    <property type="match status" value="1"/>
</dbReference>
<dbReference type="PANTHER" id="PTHR39323:SF1">
    <property type="entry name" value="BLR1149 PROTEIN"/>
    <property type="match status" value="1"/>
</dbReference>